<name>X1GZW8_9ZZZZ</name>
<reference evidence="1" key="1">
    <citation type="journal article" date="2014" name="Front. Microbiol.">
        <title>High frequency of phylogenetically diverse reductive dehalogenase-homologous genes in deep subseafloor sedimentary metagenomes.</title>
        <authorList>
            <person name="Kawai M."/>
            <person name="Futagami T."/>
            <person name="Toyoda A."/>
            <person name="Takaki Y."/>
            <person name="Nishi S."/>
            <person name="Hori S."/>
            <person name="Arai W."/>
            <person name="Tsubouchi T."/>
            <person name="Morono Y."/>
            <person name="Uchiyama I."/>
            <person name="Ito T."/>
            <person name="Fujiyama A."/>
            <person name="Inagaki F."/>
            <person name="Takami H."/>
        </authorList>
    </citation>
    <scope>NUCLEOTIDE SEQUENCE</scope>
    <source>
        <strain evidence="1">Expedition CK06-06</strain>
    </source>
</reference>
<dbReference type="AlphaFoldDB" id="X1GZW8"/>
<sequence length="100" mass="12003">MDKWIIDRESAEEAKESIASNTLALKRWNSFEEDVIDNPFYHPKSKRIKKLKTTSYPEGTYRYKKEPLRVVYYLNREKRTIYPLDAGTSTNIAYKRRSHR</sequence>
<comment type="caution">
    <text evidence="1">The sequence shown here is derived from an EMBL/GenBank/DDBJ whole genome shotgun (WGS) entry which is preliminary data.</text>
</comment>
<protein>
    <submittedName>
        <fullName evidence="1">Uncharacterized protein</fullName>
    </submittedName>
</protein>
<gene>
    <name evidence="1" type="ORF">S03H2_16143</name>
</gene>
<proteinExistence type="predicted"/>
<evidence type="ECO:0000313" key="1">
    <source>
        <dbReference type="EMBL" id="GAH38553.1"/>
    </source>
</evidence>
<organism evidence="1">
    <name type="scientific">marine sediment metagenome</name>
    <dbReference type="NCBI Taxonomy" id="412755"/>
    <lineage>
        <taxon>unclassified sequences</taxon>
        <taxon>metagenomes</taxon>
        <taxon>ecological metagenomes</taxon>
    </lineage>
</organism>
<dbReference type="InterPro" id="IPR035093">
    <property type="entry name" value="RelE/ParE_toxin_dom_sf"/>
</dbReference>
<dbReference type="Gene3D" id="3.30.2310.20">
    <property type="entry name" value="RelE-like"/>
    <property type="match status" value="1"/>
</dbReference>
<dbReference type="EMBL" id="BARU01008235">
    <property type="protein sequence ID" value="GAH38553.1"/>
    <property type="molecule type" value="Genomic_DNA"/>
</dbReference>
<accession>X1GZW8</accession>